<dbReference type="InterPro" id="IPR010417">
    <property type="entry name" value="Embryo-specific_ATS3"/>
</dbReference>
<feature type="chain" id="PRO_5042874274" evidence="2">
    <location>
        <begin position="21"/>
        <end position="213"/>
    </location>
</feature>
<evidence type="ECO:0000256" key="2">
    <source>
        <dbReference type="SAM" id="SignalP"/>
    </source>
</evidence>
<dbReference type="EMBL" id="JAYKXN010000007">
    <property type="protein sequence ID" value="KAK7270799.1"/>
    <property type="molecule type" value="Genomic_DNA"/>
</dbReference>
<evidence type="ECO:0000313" key="3">
    <source>
        <dbReference type="EMBL" id="KAK7270799.1"/>
    </source>
</evidence>
<dbReference type="AlphaFoldDB" id="A0AAN9F8L7"/>
<dbReference type="SUPFAM" id="SSF49723">
    <property type="entry name" value="Lipase/lipooxygenase domain (PLAT/LH2 domain)"/>
    <property type="match status" value="1"/>
</dbReference>
<dbReference type="Proteomes" id="UP001359559">
    <property type="component" value="Unassembled WGS sequence"/>
</dbReference>
<sequence>MMKQVFLLFCFAFALTISDSDSKTGLLQPHAADESFSEGYIQMKTTENCSYLVIISTSCSSPAFTSDTVSLAFGDAYGHKVYVPKLGDPISRTFERCSRDTFQVDGACASPICYAYLYRSGSMFEGWEPESVKIYGYDAQPVTFVFNTSIPNGTWYGHNLCQYPSPPPPSPPPPSPSPPPPPHPPSPPSSSFQLSPLKWLIFMVLGLVLTLCM</sequence>
<feature type="signal peptide" evidence="2">
    <location>
        <begin position="1"/>
        <end position="20"/>
    </location>
</feature>
<proteinExistence type="predicted"/>
<keyword evidence="2" id="KW-0732">Signal</keyword>
<dbReference type="PANTHER" id="PTHR31718">
    <property type="entry name" value="PLAT DOMAIN-CONTAINING PROTEIN"/>
    <property type="match status" value="1"/>
</dbReference>
<dbReference type="PANTHER" id="PTHR31718:SF35">
    <property type="entry name" value="EMBRYO-SPECIFIC PROTEIN"/>
    <property type="match status" value="1"/>
</dbReference>
<evidence type="ECO:0000313" key="4">
    <source>
        <dbReference type="Proteomes" id="UP001359559"/>
    </source>
</evidence>
<evidence type="ECO:0000256" key="1">
    <source>
        <dbReference type="SAM" id="MobiDB-lite"/>
    </source>
</evidence>
<organism evidence="3 4">
    <name type="scientific">Clitoria ternatea</name>
    <name type="common">Butterfly pea</name>
    <dbReference type="NCBI Taxonomy" id="43366"/>
    <lineage>
        <taxon>Eukaryota</taxon>
        <taxon>Viridiplantae</taxon>
        <taxon>Streptophyta</taxon>
        <taxon>Embryophyta</taxon>
        <taxon>Tracheophyta</taxon>
        <taxon>Spermatophyta</taxon>
        <taxon>Magnoliopsida</taxon>
        <taxon>eudicotyledons</taxon>
        <taxon>Gunneridae</taxon>
        <taxon>Pentapetalae</taxon>
        <taxon>rosids</taxon>
        <taxon>fabids</taxon>
        <taxon>Fabales</taxon>
        <taxon>Fabaceae</taxon>
        <taxon>Papilionoideae</taxon>
        <taxon>50 kb inversion clade</taxon>
        <taxon>NPAAA clade</taxon>
        <taxon>indigoferoid/millettioid clade</taxon>
        <taxon>Phaseoleae</taxon>
        <taxon>Clitoria</taxon>
    </lineage>
</organism>
<dbReference type="InterPro" id="IPR036392">
    <property type="entry name" value="PLAT/LH2_dom_sf"/>
</dbReference>
<feature type="region of interest" description="Disordered" evidence="1">
    <location>
        <begin position="166"/>
        <end position="190"/>
    </location>
</feature>
<reference evidence="3 4" key="1">
    <citation type="submission" date="2024-01" db="EMBL/GenBank/DDBJ databases">
        <title>The genomes of 5 underutilized Papilionoideae crops provide insights into root nodulation and disease resistance.</title>
        <authorList>
            <person name="Yuan L."/>
        </authorList>
    </citation>
    <scope>NUCLEOTIDE SEQUENCE [LARGE SCALE GENOMIC DNA]</scope>
    <source>
        <strain evidence="3">LY-2023</strain>
        <tissue evidence="3">Leaf</tissue>
    </source>
</reference>
<protein>
    <submittedName>
        <fullName evidence="3">Uncharacterized protein</fullName>
    </submittedName>
</protein>
<keyword evidence="4" id="KW-1185">Reference proteome</keyword>
<dbReference type="Pfam" id="PF06232">
    <property type="entry name" value="ATS3"/>
    <property type="match status" value="1"/>
</dbReference>
<gene>
    <name evidence="3" type="ORF">RJT34_26228</name>
</gene>
<feature type="compositionally biased region" description="Pro residues" evidence="1">
    <location>
        <begin position="166"/>
        <end position="188"/>
    </location>
</feature>
<name>A0AAN9F8L7_CLITE</name>
<dbReference type="CDD" id="cd00113">
    <property type="entry name" value="PLAT"/>
    <property type="match status" value="1"/>
</dbReference>
<accession>A0AAN9F8L7</accession>
<comment type="caution">
    <text evidence="3">The sequence shown here is derived from an EMBL/GenBank/DDBJ whole genome shotgun (WGS) entry which is preliminary data.</text>
</comment>